<dbReference type="EMBL" id="GGEC01014293">
    <property type="protein sequence ID" value="MBW94776.1"/>
    <property type="molecule type" value="Transcribed_RNA"/>
</dbReference>
<dbReference type="AlphaFoldDB" id="A0A2P2JMS5"/>
<evidence type="ECO:0000313" key="1">
    <source>
        <dbReference type="EMBL" id="MBW94776.1"/>
    </source>
</evidence>
<accession>A0A2P2JMS5</accession>
<sequence>MSYRKSARNRHQTQSSASKILLVSFKVFRLVGTLHGESMIYQFCEQRKFN</sequence>
<protein>
    <submittedName>
        <fullName evidence="1">Uncharacterized protein</fullName>
    </submittedName>
</protein>
<name>A0A2P2JMS5_RHIMU</name>
<proteinExistence type="predicted"/>
<organism evidence="1">
    <name type="scientific">Rhizophora mucronata</name>
    <name type="common">Asiatic mangrove</name>
    <dbReference type="NCBI Taxonomy" id="61149"/>
    <lineage>
        <taxon>Eukaryota</taxon>
        <taxon>Viridiplantae</taxon>
        <taxon>Streptophyta</taxon>
        <taxon>Embryophyta</taxon>
        <taxon>Tracheophyta</taxon>
        <taxon>Spermatophyta</taxon>
        <taxon>Magnoliopsida</taxon>
        <taxon>eudicotyledons</taxon>
        <taxon>Gunneridae</taxon>
        <taxon>Pentapetalae</taxon>
        <taxon>rosids</taxon>
        <taxon>fabids</taxon>
        <taxon>Malpighiales</taxon>
        <taxon>Rhizophoraceae</taxon>
        <taxon>Rhizophora</taxon>
    </lineage>
</organism>
<reference evidence="1" key="1">
    <citation type="submission" date="2018-02" db="EMBL/GenBank/DDBJ databases">
        <title>Rhizophora mucronata_Transcriptome.</title>
        <authorList>
            <person name="Meera S.P."/>
            <person name="Sreeshan A."/>
            <person name="Augustine A."/>
        </authorList>
    </citation>
    <scope>NUCLEOTIDE SEQUENCE</scope>
    <source>
        <tissue evidence="1">Leaf</tissue>
    </source>
</reference>